<name>A0AAD1IN07_9MYCO</name>
<organism evidence="2 3">
    <name type="scientific">Mycolicibacterium litorale</name>
    <dbReference type="NCBI Taxonomy" id="758802"/>
    <lineage>
        <taxon>Bacteria</taxon>
        <taxon>Bacillati</taxon>
        <taxon>Actinomycetota</taxon>
        <taxon>Actinomycetes</taxon>
        <taxon>Mycobacteriales</taxon>
        <taxon>Mycobacteriaceae</taxon>
        <taxon>Mycolicibacterium</taxon>
    </lineage>
</organism>
<dbReference type="Proteomes" id="UP000466607">
    <property type="component" value="Chromosome"/>
</dbReference>
<protein>
    <submittedName>
        <fullName evidence="2">Uncharacterized protein</fullName>
    </submittedName>
</protein>
<feature type="region of interest" description="Disordered" evidence="1">
    <location>
        <begin position="43"/>
        <end position="71"/>
    </location>
</feature>
<evidence type="ECO:0000313" key="3">
    <source>
        <dbReference type="Proteomes" id="UP000466607"/>
    </source>
</evidence>
<proteinExistence type="predicted"/>
<accession>A0AAD1IN07</accession>
<sequence length="93" mass="10155">MTVQGHGHAGRDHAAHQAELFVLSLRQIEEFDCGAEHVQHLTSGAFGEPGEEGVRAHRAMTASPASHPKPLEAPLIRTTCLIDVLTFRADRQH</sequence>
<keyword evidence="3" id="KW-1185">Reference proteome</keyword>
<reference evidence="2 3" key="1">
    <citation type="journal article" date="2019" name="Emerg. Microbes Infect.">
        <title>Comprehensive subspecies identification of 175 nontuberculous mycobacteria species based on 7547 genomic profiles.</title>
        <authorList>
            <person name="Matsumoto Y."/>
            <person name="Kinjo T."/>
            <person name="Motooka D."/>
            <person name="Nabeya D."/>
            <person name="Jung N."/>
            <person name="Uechi K."/>
            <person name="Horii T."/>
            <person name="Iida T."/>
            <person name="Fujita J."/>
            <person name="Nakamura S."/>
        </authorList>
    </citation>
    <scope>NUCLEOTIDE SEQUENCE [LARGE SCALE GENOMIC DNA]</scope>
    <source>
        <strain evidence="2 3">JCM 17423</strain>
    </source>
</reference>
<dbReference type="AlphaFoldDB" id="A0AAD1IN07"/>
<dbReference type="EMBL" id="AP022586">
    <property type="protein sequence ID" value="BBY18139.1"/>
    <property type="molecule type" value="Genomic_DNA"/>
</dbReference>
<evidence type="ECO:0000256" key="1">
    <source>
        <dbReference type="SAM" id="MobiDB-lite"/>
    </source>
</evidence>
<gene>
    <name evidence="2" type="ORF">MLIT_37310</name>
</gene>
<evidence type="ECO:0000313" key="2">
    <source>
        <dbReference type="EMBL" id="BBY18139.1"/>
    </source>
</evidence>